<keyword evidence="2" id="KW-0647">Proteasome</keyword>
<dbReference type="InterPro" id="IPR028364">
    <property type="entry name" value="Ribosomal_uL1/biogenesis"/>
</dbReference>
<accession>A0AA91T190</accession>
<evidence type="ECO:0000313" key="3">
    <source>
        <dbReference type="Proteomes" id="UP000195602"/>
    </source>
</evidence>
<dbReference type="Pfam" id="PF00687">
    <property type="entry name" value="Ribosomal_L1"/>
    <property type="match status" value="1"/>
</dbReference>
<dbReference type="GO" id="GO:0000502">
    <property type="term" value="C:proteasome complex"/>
    <property type="evidence" value="ECO:0007669"/>
    <property type="project" value="UniProtKB-KW"/>
</dbReference>
<evidence type="ECO:0000313" key="2">
    <source>
        <dbReference type="EMBL" id="OVF07801.1"/>
    </source>
</evidence>
<sequence length="366" mass="41483">MAKKTKTSASPKTPSKVKKSTSQGDTPVASPASKKSKKAKAPAPSQAKEFGYVSKSQAQKAVSELQKYLARQKEQSEEKSQLFDDEDEPERDLYVDVQTKKYISQKPEFKPRLIELAKPYLREQEELKTCLFLRDHFISNAEQLEEVENADIPTLKKILTLTQLKTIYHTFEKRRELYSEYDLFLVDEAILSSMPNVLGKTFYMNEKAKFPINIRVASTKNQNQLSLVTLNNQLNKVLSSTAYLPPVGNSVLIKIGSFNKSFSETDLLENLHNVLKAFDESSLLTIGIKTTESPVVPLYYTDKIYSDSDVLEKAPEEDGEEEEETEDFYTKALLELADEETVNKALGAELRKKKKSKKITKGISKK</sequence>
<dbReference type="InterPro" id="IPR023674">
    <property type="entry name" value="Ribosomal_uL1-like"/>
</dbReference>
<dbReference type="SUPFAM" id="SSF56808">
    <property type="entry name" value="Ribosomal protein L1"/>
    <property type="match status" value="1"/>
</dbReference>
<dbReference type="AlphaFoldDB" id="A0AA91T190"/>
<proteinExistence type="predicted"/>
<evidence type="ECO:0000256" key="1">
    <source>
        <dbReference type="SAM" id="MobiDB-lite"/>
    </source>
</evidence>
<reference evidence="2 3" key="1">
    <citation type="submission" date="2017-04" db="EMBL/GenBank/DDBJ databases">
        <title>Draft genome of the yeast Clavispora lusitaniae type strain CBS 6936.</title>
        <authorList>
            <person name="Durrens P."/>
            <person name="Klopp C."/>
            <person name="Biteau N."/>
            <person name="Fitton-Ouhabi V."/>
            <person name="Dementhon K."/>
            <person name="Accoceberry I."/>
            <person name="Sherman D.J."/>
            <person name="Noel T."/>
        </authorList>
    </citation>
    <scope>NUCLEOTIDE SEQUENCE [LARGE SCALE GENOMIC DNA]</scope>
    <source>
        <strain evidence="2 3">CBS 6936</strain>
    </source>
</reference>
<dbReference type="InterPro" id="IPR016095">
    <property type="entry name" value="Ribosomal_uL1_3-a/b-sand"/>
</dbReference>
<feature type="region of interest" description="Disordered" evidence="1">
    <location>
        <begin position="1"/>
        <end position="53"/>
    </location>
</feature>
<dbReference type="CDD" id="cd00403">
    <property type="entry name" value="Ribosomal_L1"/>
    <property type="match status" value="1"/>
</dbReference>
<dbReference type="EMBL" id="LYUB02000011">
    <property type="protein sequence ID" value="OVF07801.1"/>
    <property type="molecule type" value="Genomic_DNA"/>
</dbReference>
<comment type="caution">
    <text evidence="2">The sequence shown here is derived from an EMBL/GenBank/DDBJ whole genome shotgun (WGS) entry which is preliminary data.</text>
</comment>
<feature type="region of interest" description="Disordered" evidence="1">
    <location>
        <begin position="68"/>
        <end position="90"/>
    </location>
</feature>
<feature type="compositionally biased region" description="Basic and acidic residues" evidence="1">
    <location>
        <begin position="71"/>
        <end position="82"/>
    </location>
</feature>
<protein>
    <submittedName>
        <fullName evidence="2">Proteasome-interacting protein</fullName>
    </submittedName>
</protein>
<organism evidence="2 3">
    <name type="scientific">Clavispora lusitaniae</name>
    <name type="common">Candida lusitaniae</name>
    <dbReference type="NCBI Taxonomy" id="36911"/>
    <lineage>
        <taxon>Eukaryota</taxon>
        <taxon>Fungi</taxon>
        <taxon>Dikarya</taxon>
        <taxon>Ascomycota</taxon>
        <taxon>Saccharomycotina</taxon>
        <taxon>Pichiomycetes</taxon>
        <taxon>Metschnikowiaceae</taxon>
        <taxon>Clavispora</taxon>
    </lineage>
</organism>
<name>A0AA91T190_CLALS</name>
<dbReference type="Gene3D" id="3.40.50.790">
    <property type="match status" value="1"/>
</dbReference>
<dbReference type="KEGG" id="clus:A9F13_11g01463"/>
<gene>
    <name evidence="2" type="ORF">A9F13_11g01463</name>
</gene>
<dbReference type="Proteomes" id="UP000195602">
    <property type="component" value="Unassembled WGS sequence"/>
</dbReference>